<dbReference type="RefSeq" id="WP_039311666.1">
    <property type="nucleotide sequence ID" value="NZ_CP014203.1"/>
</dbReference>
<proteinExistence type="inferred from homology"/>
<reference evidence="4" key="1">
    <citation type="journal article" date="2014" name="PLoS ONE">
        <title>Arrangement of the Clostridium baratii F7 Toxin Gene Cluster with Identification of a sigma Factor That Recognizes the Botulinum Toxin Gene Cluster Promoters.</title>
        <authorList>
            <person name="Dover N."/>
            <person name="Barash J.R."/>
            <person name="Burke J.N."/>
            <person name="Hill K.K."/>
            <person name="Detter J.C."/>
            <person name="Arnon S.S."/>
        </authorList>
    </citation>
    <scope>NUCLEOTIDE SEQUENCE</scope>
    <source>
        <strain evidence="4">IBCA03-0045</strain>
    </source>
</reference>
<dbReference type="GeneID" id="60851505"/>
<feature type="domain" description="Protein OrfX2/OrfX3/P47" evidence="3">
    <location>
        <begin position="3"/>
        <end position="318"/>
    </location>
</feature>
<accession>A0A059PY28</accession>
<name>A0A059PY28_9CLOT</name>
<gene>
    <name evidence="4" type="primary">p47</name>
</gene>
<organism evidence="4">
    <name type="scientific">Clostridium baratii</name>
    <dbReference type="NCBI Taxonomy" id="1561"/>
    <lineage>
        <taxon>Bacteria</taxon>
        <taxon>Bacillati</taxon>
        <taxon>Bacillota</taxon>
        <taxon>Clostridia</taxon>
        <taxon>Eubacteriales</taxon>
        <taxon>Clostridiaceae</taxon>
        <taxon>Clostridium</taxon>
    </lineage>
</organism>
<evidence type="ECO:0000313" key="4">
    <source>
        <dbReference type="EMBL" id="AGR53838.1"/>
    </source>
</evidence>
<dbReference type="PATRIC" id="fig|1561.27.peg.2391"/>
<dbReference type="Pfam" id="PF06597">
    <property type="entry name" value="Clostridium_P47"/>
    <property type="match status" value="1"/>
</dbReference>
<keyword evidence="1" id="KW-0843">Virulence</keyword>
<evidence type="ECO:0000256" key="2">
    <source>
        <dbReference type="ARBA" id="ARBA00035010"/>
    </source>
</evidence>
<evidence type="ECO:0000256" key="1">
    <source>
        <dbReference type="ARBA" id="ARBA00023026"/>
    </source>
</evidence>
<dbReference type="EMBL" id="JX847735">
    <property type="protein sequence ID" value="AGR53838.1"/>
    <property type="molecule type" value="Genomic_DNA"/>
</dbReference>
<sequence length="416" mass="47835">MNTYGWDIVYACSNRIVNKHLKNYITNNRVEFLYSNTDKKQEIKMNFEGWEIINGGSSSFLRIKTPIKEGFFKVRNATTNLNGVTPIVEIKLDFFNDASNPYIKKLKFNFGSESDDDIKIIVSDLNGKLQEEDEFFFNKLLIEAFINNKEVISYIFARLNIESNIEWMNPKQFKFSYYSPTDNSDGALFILSVVTNRDISKLSTNVDGNILGNNNDIGLLISEKLFIKNLVLPKLSSNMGSGISERNFQVISTSDTTAIIKNNSILNWYGIKIGLIWYYPKIKWFYLKPFEGNKLNIELMGEVKLSGYEIVYADFSINSINKFIYDSRNKKAYFEIDKNAKTDKILHIRPIDLIPLAIINSVAYWSMESIKNALGFQLANNFTDIINDIVNWNNFKISEVTNVIWNVGFCIQGKAN</sequence>
<dbReference type="InterPro" id="IPR010567">
    <property type="entry name" value="OrfX2/OrfX3/P47"/>
</dbReference>
<dbReference type="AlphaFoldDB" id="A0A059PY28"/>
<comment type="similarity">
    <text evidence="2">Belongs to the TULIP P47 family.</text>
</comment>
<protein>
    <submittedName>
        <fullName evidence="4">p47</fullName>
    </submittedName>
</protein>
<evidence type="ECO:0000259" key="3">
    <source>
        <dbReference type="Pfam" id="PF06597"/>
    </source>
</evidence>